<dbReference type="GeneID" id="76148346"/>
<dbReference type="InterPro" id="IPR001810">
    <property type="entry name" value="F-box_dom"/>
</dbReference>
<reference evidence="2 3" key="1">
    <citation type="journal article" date="2022" name="DNA Res.">
        <title>Genome analysis of five recently described species of the CUG-Ser clade uncovers Candida theae as a new hybrid lineage with pathogenic potential in the Candida parapsilosis species complex.</title>
        <authorList>
            <person name="Mixao V."/>
            <person name="Del Olmo V."/>
            <person name="Hegedusova E."/>
            <person name="Saus E."/>
            <person name="Pryszcz L."/>
            <person name="Cillingova A."/>
            <person name="Nosek J."/>
            <person name="Gabaldon T."/>
        </authorList>
    </citation>
    <scope>NUCLEOTIDE SEQUENCE [LARGE SCALE GENOMIC DNA]</scope>
    <source>
        <strain evidence="2 3">CBS 12239</strain>
    </source>
</reference>
<feature type="domain" description="F-box" evidence="1">
    <location>
        <begin position="1"/>
        <end position="46"/>
    </location>
</feature>
<name>A0AAD5G111_9ASCO</name>
<evidence type="ECO:0000259" key="1">
    <source>
        <dbReference type="PROSITE" id="PS50181"/>
    </source>
</evidence>
<dbReference type="PROSITE" id="PS50181">
    <property type="entry name" value="FBOX"/>
    <property type="match status" value="1"/>
</dbReference>
<dbReference type="EMBL" id="JAIHNG010000023">
    <property type="protein sequence ID" value="KAI5967802.1"/>
    <property type="molecule type" value="Genomic_DNA"/>
</dbReference>
<sequence length="428" mass="49887">MTTLISLPAEVLQDLFQNINQHQALALAPLHSYLNSLTKAKLYHRILVYKSSQLGASFEGPTGRMVDEFRYHKTINNLKSNSYTIISINTLEKYMTRMEKDQVITRFEIMECNFMILDCILRYFTSIKTLEVISQDSAYSRHSFHECLRIYSNSVRPKTCYLPHKDPYRYGFLNEDYVTKLKILDFQLQEAFEFVEQLHGVKELVLDFYHRRSEIAYFDFRSSLMLQKLHLAELPQKSVSYFSDAFCVKKLSELTISGELFPTQIFKNRDFSAETPNLIQLSILFKDEYALLALQDMQKLRHYSLKALVVSTYECGQNFANAVCELRASFPLASINWWHNSEKFLLDHSCDVLAAFSPSLATNIVGCHIRQRFSSTLSRDVIIHLDCGKKMIMKLKHYYSDFELSQIHKGTESREYHILSDNINGKYC</sequence>
<dbReference type="AlphaFoldDB" id="A0AAD5G111"/>
<evidence type="ECO:0000313" key="3">
    <source>
        <dbReference type="Proteomes" id="UP001204833"/>
    </source>
</evidence>
<proteinExistence type="predicted"/>
<organism evidence="2 3">
    <name type="scientific">Candida theae</name>
    <dbReference type="NCBI Taxonomy" id="1198502"/>
    <lineage>
        <taxon>Eukaryota</taxon>
        <taxon>Fungi</taxon>
        <taxon>Dikarya</taxon>
        <taxon>Ascomycota</taxon>
        <taxon>Saccharomycotina</taxon>
        <taxon>Pichiomycetes</taxon>
        <taxon>Debaryomycetaceae</taxon>
        <taxon>Candida/Lodderomyces clade</taxon>
        <taxon>Candida</taxon>
    </lineage>
</organism>
<protein>
    <recommendedName>
        <fullName evidence="1">F-box domain-containing protein</fullName>
    </recommendedName>
</protein>
<accession>A0AAD5G111</accession>
<dbReference type="RefSeq" id="XP_051611207.1">
    <property type="nucleotide sequence ID" value="XM_051752215.1"/>
</dbReference>
<evidence type="ECO:0000313" key="2">
    <source>
        <dbReference type="EMBL" id="KAI5967802.1"/>
    </source>
</evidence>
<keyword evidence="3" id="KW-1185">Reference proteome</keyword>
<gene>
    <name evidence="2" type="ORF">KGF57_000286</name>
</gene>
<dbReference type="Proteomes" id="UP001204833">
    <property type="component" value="Unassembled WGS sequence"/>
</dbReference>
<comment type="caution">
    <text evidence="2">The sequence shown here is derived from an EMBL/GenBank/DDBJ whole genome shotgun (WGS) entry which is preliminary data.</text>
</comment>